<evidence type="ECO:0000256" key="10">
    <source>
        <dbReference type="ARBA" id="ARBA00023136"/>
    </source>
</evidence>
<evidence type="ECO:0000256" key="1">
    <source>
        <dbReference type="ARBA" id="ARBA00004651"/>
    </source>
</evidence>
<feature type="transmembrane region" description="Helical" evidence="17">
    <location>
        <begin position="379"/>
        <end position="398"/>
    </location>
</feature>
<evidence type="ECO:0000256" key="4">
    <source>
        <dbReference type="ARBA" id="ARBA00022597"/>
    </source>
</evidence>
<comment type="catalytic activity">
    <reaction evidence="13">
        <text>N(pros)-phospho-L-histidyl-[protein](out) + sucrose = sucrose 6(G)-phosphate(in) + L-histidyl-[protein]</text>
        <dbReference type="Rhea" id="RHEA:49236"/>
        <dbReference type="Rhea" id="RHEA-COMP:9745"/>
        <dbReference type="Rhea" id="RHEA-COMP:9746"/>
        <dbReference type="ChEBI" id="CHEBI:17992"/>
        <dbReference type="ChEBI" id="CHEBI:29979"/>
        <dbReference type="ChEBI" id="CHEBI:64837"/>
        <dbReference type="ChEBI" id="CHEBI:91002"/>
        <dbReference type="EC" id="2.7.1.211"/>
    </reaction>
</comment>
<evidence type="ECO:0000313" key="21">
    <source>
        <dbReference type="EMBL" id="KRN23261.1"/>
    </source>
</evidence>
<comment type="subcellular location">
    <subcellularLocation>
        <location evidence="1">Cell membrane</location>
        <topology evidence="1">Multi-pass membrane protein</topology>
    </subcellularLocation>
</comment>
<dbReference type="GO" id="GO:0009401">
    <property type="term" value="P:phosphoenolpyruvate-dependent sugar phosphotransferase system"/>
    <property type="evidence" value="ECO:0007669"/>
    <property type="project" value="UniProtKB-KW"/>
</dbReference>
<dbReference type="InterPro" id="IPR010973">
    <property type="entry name" value="PTS_IIBC_sucr"/>
</dbReference>
<dbReference type="GO" id="GO:0016301">
    <property type="term" value="F:kinase activity"/>
    <property type="evidence" value="ECO:0007669"/>
    <property type="project" value="UniProtKB-KW"/>
</dbReference>
<feature type="transmembrane region" description="Helical" evidence="17">
    <location>
        <begin position="154"/>
        <end position="174"/>
    </location>
</feature>
<keyword evidence="4" id="KW-0762">Sugar transport</keyword>
<reference evidence="21 22" key="1">
    <citation type="journal article" date="2015" name="Genome Announc.">
        <title>Expanding the biotechnology potential of lactobacilli through comparative genomics of 213 strains and associated genera.</title>
        <authorList>
            <person name="Sun Z."/>
            <person name="Harris H.M."/>
            <person name="McCann A."/>
            <person name="Guo C."/>
            <person name="Argimon S."/>
            <person name="Zhang W."/>
            <person name="Yang X."/>
            <person name="Jeffery I.B."/>
            <person name="Cooney J.C."/>
            <person name="Kagawa T.F."/>
            <person name="Liu W."/>
            <person name="Song Y."/>
            <person name="Salvetti E."/>
            <person name="Wrobel A."/>
            <person name="Rasinkangas P."/>
            <person name="Parkhill J."/>
            <person name="Rea M.C."/>
            <person name="O'Sullivan O."/>
            <person name="Ritari J."/>
            <person name="Douillard F.P."/>
            <person name="Paul Ross R."/>
            <person name="Yang R."/>
            <person name="Briner A.E."/>
            <person name="Felis G.E."/>
            <person name="de Vos W.M."/>
            <person name="Barrangou R."/>
            <person name="Klaenhammer T.R."/>
            <person name="Caufield P.W."/>
            <person name="Cui Y."/>
            <person name="Zhang H."/>
            <person name="O'Toole P.W."/>
        </authorList>
    </citation>
    <scope>NUCLEOTIDE SEQUENCE [LARGE SCALE GENOMIC DNA]</scope>
    <source>
        <strain evidence="21 22">DSM 22697</strain>
    </source>
</reference>
<dbReference type="GO" id="GO:0015771">
    <property type="term" value="P:trehalose transport"/>
    <property type="evidence" value="ECO:0007669"/>
    <property type="project" value="TreeGrafter"/>
</dbReference>
<gene>
    <name evidence="21" type="ORF">FC75_GL001459</name>
</gene>
<evidence type="ECO:0000313" key="22">
    <source>
        <dbReference type="Proteomes" id="UP000050865"/>
    </source>
</evidence>
<dbReference type="PROSITE" id="PS51103">
    <property type="entry name" value="PTS_EIIC_TYPE_1"/>
    <property type="match status" value="1"/>
</dbReference>
<feature type="active site" description="Phosphocysteine intermediate; for EIIB activity" evidence="16">
    <location>
        <position position="25"/>
    </location>
</feature>
<evidence type="ECO:0000256" key="2">
    <source>
        <dbReference type="ARBA" id="ARBA00022448"/>
    </source>
</evidence>
<feature type="transmembrane region" description="Helical" evidence="17">
    <location>
        <begin position="229"/>
        <end position="248"/>
    </location>
</feature>
<feature type="transmembrane region" description="Helical" evidence="17">
    <location>
        <begin position="405"/>
        <end position="423"/>
    </location>
</feature>
<evidence type="ECO:0000259" key="20">
    <source>
        <dbReference type="PROSITE" id="PS51103"/>
    </source>
</evidence>
<dbReference type="InterPro" id="IPR036878">
    <property type="entry name" value="Glu_permease_IIB"/>
</dbReference>
<keyword evidence="3" id="KW-1003">Cell membrane</keyword>
<dbReference type="PROSITE" id="PS51093">
    <property type="entry name" value="PTS_EIIA_TYPE_1"/>
    <property type="match status" value="1"/>
</dbReference>
<evidence type="ECO:0000256" key="14">
    <source>
        <dbReference type="ARBA" id="ARBA00074554"/>
    </source>
</evidence>
<comment type="caution">
    <text evidence="21">The sequence shown here is derived from an EMBL/GenBank/DDBJ whole genome shotgun (WGS) entry which is preliminary data.</text>
</comment>
<dbReference type="GO" id="GO:0005886">
    <property type="term" value="C:plasma membrane"/>
    <property type="evidence" value="ECO:0007669"/>
    <property type="project" value="UniProtKB-SubCell"/>
</dbReference>
<dbReference type="RefSeq" id="WP_056989342.1">
    <property type="nucleotide sequence ID" value="NZ_AYZJ01000028.1"/>
</dbReference>
<dbReference type="Gene3D" id="3.30.1360.60">
    <property type="entry name" value="Glucose permease domain IIB"/>
    <property type="match status" value="1"/>
</dbReference>
<dbReference type="PROSITE" id="PS00371">
    <property type="entry name" value="PTS_EIIA_TYPE_1_HIS"/>
    <property type="match status" value="1"/>
</dbReference>
<dbReference type="InterPro" id="IPR001996">
    <property type="entry name" value="PTS_IIB_1"/>
</dbReference>
<feature type="transmembrane region" description="Helical" evidence="17">
    <location>
        <begin position="345"/>
        <end position="367"/>
    </location>
</feature>
<accession>A0A0R2FFA7</accession>
<dbReference type="NCBIfam" id="TIGR00830">
    <property type="entry name" value="PTBA"/>
    <property type="match status" value="1"/>
</dbReference>
<proteinExistence type="predicted"/>
<dbReference type="Gene3D" id="2.70.70.10">
    <property type="entry name" value="Glucose Permease (Domain IIA)"/>
    <property type="match status" value="1"/>
</dbReference>
<feature type="domain" description="PTS EIIA type-1" evidence="18">
    <location>
        <begin position="510"/>
        <end position="614"/>
    </location>
</feature>
<dbReference type="InterPro" id="IPR003352">
    <property type="entry name" value="PTS_EIIC"/>
</dbReference>
<evidence type="ECO:0000256" key="16">
    <source>
        <dbReference type="PROSITE-ProRule" id="PRU00421"/>
    </source>
</evidence>
<keyword evidence="8" id="KW-0418">Kinase</keyword>
<dbReference type="CDD" id="cd00212">
    <property type="entry name" value="PTS_IIB_glc"/>
    <property type="match status" value="1"/>
</dbReference>
<feature type="transmembrane region" description="Helical" evidence="17">
    <location>
        <begin position="260"/>
        <end position="285"/>
    </location>
</feature>
<dbReference type="FunFam" id="3.30.1360.60:FF:000001">
    <property type="entry name" value="PTS system glucose-specific IIBC component PtsG"/>
    <property type="match status" value="1"/>
</dbReference>
<evidence type="ECO:0000259" key="18">
    <source>
        <dbReference type="PROSITE" id="PS51093"/>
    </source>
</evidence>
<keyword evidence="7 17" id="KW-0812">Transmembrane</keyword>
<feature type="transmembrane region" description="Helical" evidence="17">
    <location>
        <begin position="186"/>
        <end position="205"/>
    </location>
</feature>
<dbReference type="InterPro" id="IPR050558">
    <property type="entry name" value="PTS_Sugar-Specific_Components"/>
</dbReference>
<evidence type="ECO:0000256" key="11">
    <source>
        <dbReference type="ARBA" id="ARBA00044053"/>
    </source>
</evidence>
<organism evidence="21 22">
    <name type="scientific">Lacticaseibacillus camelliae DSM 22697 = JCM 13995</name>
    <dbReference type="NCBI Taxonomy" id="1423730"/>
    <lineage>
        <taxon>Bacteria</taxon>
        <taxon>Bacillati</taxon>
        <taxon>Bacillota</taxon>
        <taxon>Bacilli</taxon>
        <taxon>Lactobacillales</taxon>
        <taxon>Lactobacillaceae</taxon>
        <taxon>Lacticaseibacillus</taxon>
    </lineage>
</organism>
<keyword evidence="5" id="KW-0808">Transferase</keyword>
<dbReference type="PANTHER" id="PTHR30175">
    <property type="entry name" value="PHOSPHOTRANSFERASE SYSTEM TRANSPORT PROTEIN"/>
    <property type="match status" value="1"/>
</dbReference>
<evidence type="ECO:0000259" key="19">
    <source>
        <dbReference type="PROSITE" id="PS51098"/>
    </source>
</evidence>
<evidence type="ECO:0000256" key="8">
    <source>
        <dbReference type="ARBA" id="ARBA00022777"/>
    </source>
</evidence>
<dbReference type="InterPro" id="IPR013013">
    <property type="entry name" value="PTS_EIIC_1"/>
</dbReference>
<dbReference type="AlphaFoldDB" id="A0A0R2FFA7"/>
<keyword evidence="22" id="KW-1185">Reference proteome</keyword>
<dbReference type="Proteomes" id="UP000050865">
    <property type="component" value="Unassembled WGS sequence"/>
</dbReference>
<keyword evidence="9 17" id="KW-1133">Transmembrane helix</keyword>
<dbReference type="InterPro" id="IPR001127">
    <property type="entry name" value="PTS_EIIA_1_perm"/>
</dbReference>
<keyword evidence="2" id="KW-0813">Transport</keyword>
<protein>
    <recommendedName>
        <fullName evidence="14">PTS system sucrose-specific EIIBCA component</fullName>
        <ecNumber evidence="11">2.7.1.211</ecNumber>
    </recommendedName>
    <alternativeName>
        <fullName evidence="15">EIIBCA-Scr</fullName>
    </alternativeName>
</protein>
<dbReference type="Pfam" id="PF00367">
    <property type="entry name" value="PTS_EIIB"/>
    <property type="match status" value="1"/>
</dbReference>
<sequence>MDHRQAAKDILAEIGEHNIVAAAHCATRLRLVVKDESKIDQQALDANPAVKGTFRVNGQYQIIIGPGDVDKVYAELIKLTGLKEATTDDLKAVAANGKKANPLMALVKVLSDIFVPLIPALVAGGLLMAVNNVLTSPGLFSAKSLVDMYPGISGIAGMINTFASAPFAFLPILLGFSAARRFGGNAFLGATMGMIMVMPSLVNGYDVANALATGKMTYWNIFGWNIAEAGYQGQVLPVLVAVLILAVVEKWLHGKMPATLDFIFTPMISIIFTAFITFAFVGPVLRLVGDGLTNGLVALYDASGFIGSTVFGLVYSPIVITGLHQSFPAIETQLLADIAKTGGDFFFPIASMANAAQGAACLAIFFLTKDKKEKGLASSSGVSALLGITEPAIFGVNLKKRYPFFIALIGSAVGCFIVGLFGIRSSALGAAGVIGFISFPVEYYGPFFLAIALSIAVAFTGTYVYGRRLAVGQSDEPVQAPTDPAAPAVSDGMIMAPVSGLPVSLKAVKDQVFATEMMGKGAAITPTDNMIYAPVTGTITVADSTMHAYGIKADDGAEVLIHLGIDTVKLNGQYFSSRVMPGQRVQVGDVLGTADFAAIKAAGYDATVMVVVTNTPAFGEVAPIESAQVEHDQPLVTLTQSPGKQPAAAL</sequence>
<evidence type="ECO:0000256" key="9">
    <source>
        <dbReference type="ARBA" id="ARBA00022989"/>
    </source>
</evidence>
<dbReference type="NCBIfam" id="TIGR01996">
    <property type="entry name" value="PTS-II-BC-sucr"/>
    <property type="match status" value="1"/>
</dbReference>
<evidence type="ECO:0000256" key="5">
    <source>
        <dbReference type="ARBA" id="ARBA00022679"/>
    </source>
</evidence>
<dbReference type="Pfam" id="PF00358">
    <property type="entry name" value="PTS_EIIA_1"/>
    <property type="match status" value="1"/>
</dbReference>
<dbReference type="EC" id="2.7.1.211" evidence="11"/>
<evidence type="ECO:0000256" key="13">
    <source>
        <dbReference type="ARBA" id="ARBA00048931"/>
    </source>
</evidence>
<dbReference type="PATRIC" id="fig|1423730.4.peg.1531"/>
<feature type="transmembrane region" description="Helical" evidence="17">
    <location>
        <begin position="113"/>
        <end position="134"/>
    </location>
</feature>
<dbReference type="Pfam" id="PF02378">
    <property type="entry name" value="PTS_EIIC"/>
    <property type="match status" value="1"/>
</dbReference>
<dbReference type="FunFam" id="2.70.70.10:FF:000001">
    <property type="entry name" value="PTS system glucose-specific IIA component"/>
    <property type="match status" value="1"/>
</dbReference>
<evidence type="ECO:0000256" key="12">
    <source>
        <dbReference type="ARBA" id="ARBA00045139"/>
    </source>
</evidence>
<dbReference type="PROSITE" id="PS01035">
    <property type="entry name" value="PTS_EIIB_TYPE_1_CYS"/>
    <property type="match status" value="1"/>
</dbReference>
<evidence type="ECO:0000256" key="17">
    <source>
        <dbReference type="SAM" id="Phobius"/>
    </source>
</evidence>
<dbReference type="NCBIfam" id="TIGR00826">
    <property type="entry name" value="EIIB_glc"/>
    <property type="match status" value="1"/>
</dbReference>
<dbReference type="SUPFAM" id="SSF55604">
    <property type="entry name" value="Glucose permease domain IIB"/>
    <property type="match status" value="1"/>
</dbReference>
<dbReference type="PROSITE" id="PS51098">
    <property type="entry name" value="PTS_EIIB_TYPE_1"/>
    <property type="match status" value="1"/>
</dbReference>
<feature type="transmembrane region" description="Helical" evidence="17">
    <location>
        <begin position="443"/>
        <end position="465"/>
    </location>
</feature>
<feature type="transmembrane region" description="Helical" evidence="17">
    <location>
        <begin position="305"/>
        <end position="324"/>
    </location>
</feature>
<dbReference type="SUPFAM" id="SSF51261">
    <property type="entry name" value="Duplicated hybrid motif"/>
    <property type="match status" value="1"/>
</dbReference>
<comment type="function">
    <text evidence="12">The phosphoenolpyruvate-dependent sugar phosphotransferase system (sugar PTS), a major carbohydrate active transport system, catalyzes the phosphorylation of incoming sugar substrates concomitantly with their translocation across the cell membrane. This system is involved in sucrose transport.</text>
</comment>
<keyword evidence="6" id="KW-0598">Phosphotransferase system</keyword>
<dbReference type="EMBL" id="AYZJ01000028">
    <property type="protein sequence ID" value="KRN23261.1"/>
    <property type="molecule type" value="Genomic_DNA"/>
</dbReference>
<dbReference type="GO" id="GO:0090589">
    <property type="term" value="F:protein-phosphocysteine-trehalose phosphotransferase system transporter activity"/>
    <property type="evidence" value="ECO:0007669"/>
    <property type="project" value="TreeGrafter"/>
</dbReference>
<evidence type="ECO:0000256" key="6">
    <source>
        <dbReference type="ARBA" id="ARBA00022683"/>
    </source>
</evidence>
<keyword evidence="10 17" id="KW-0472">Membrane</keyword>
<feature type="domain" description="PTS EIIB type-1" evidence="19">
    <location>
        <begin position="3"/>
        <end position="86"/>
    </location>
</feature>
<dbReference type="InterPro" id="IPR018113">
    <property type="entry name" value="PTrfase_EIIB_Cys"/>
</dbReference>
<dbReference type="InterPro" id="IPR011055">
    <property type="entry name" value="Dup_hybrid_motif"/>
</dbReference>
<dbReference type="PANTHER" id="PTHR30175:SF4">
    <property type="entry name" value="PTS SYSTEM TREHALOSE-SPECIFIC EIIBC COMPONENT"/>
    <property type="match status" value="1"/>
</dbReference>
<evidence type="ECO:0000256" key="7">
    <source>
        <dbReference type="ARBA" id="ARBA00022692"/>
    </source>
</evidence>
<evidence type="ECO:0000256" key="3">
    <source>
        <dbReference type="ARBA" id="ARBA00022475"/>
    </source>
</evidence>
<dbReference type="GO" id="GO:0008982">
    <property type="term" value="F:protein-N(PI)-phosphohistidine-sugar phosphotransferase activity"/>
    <property type="evidence" value="ECO:0007669"/>
    <property type="project" value="InterPro"/>
</dbReference>
<evidence type="ECO:0000256" key="15">
    <source>
        <dbReference type="ARBA" id="ARBA00081008"/>
    </source>
</evidence>
<name>A0A0R2FFA7_9LACO</name>
<feature type="domain" description="PTS EIIC type-1" evidence="20">
    <location>
        <begin position="121"/>
        <end position="481"/>
    </location>
</feature>
<dbReference type="STRING" id="1423730.FC75_GL001459"/>